<evidence type="ECO:0000256" key="6">
    <source>
        <dbReference type="ARBA" id="ARBA00022741"/>
    </source>
</evidence>
<sequence>MPLRLGVFGGSFNPIHFGHLLTAGDMRYQLRLDRILFVPAYHPPHKHGPLTAYRHRLSMTQLAIDSEPGFKLCAIEESRPGPSYTVDTLRELRSLHPGATLHLIVGSDQYRDVASWHQPGRLTNLARIVVMSRPGEERPPLFPGHDPKRVRFCPVIPVGISAAAIRARLAKNLSIRYMLPVVVAEYLRRHRLYPGPRTRRTA</sequence>
<keyword evidence="8 10" id="KW-0520">NAD</keyword>
<dbReference type="NCBIfam" id="NF000840">
    <property type="entry name" value="PRK00071.1-3"/>
    <property type="match status" value="1"/>
</dbReference>
<dbReference type="HAMAP" id="MF_00244">
    <property type="entry name" value="NaMN_adenylyltr"/>
    <property type="match status" value="1"/>
</dbReference>
<dbReference type="InterPro" id="IPR014729">
    <property type="entry name" value="Rossmann-like_a/b/a_fold"/>
</dbReference>
<dbReference type="SUPFAM" id="SSF52374">
    <property type="entry name" value="Nucleotidylyl transferase"/>
    <property type="match status" value="1"/>
</dbReference>
<comment type="catalytic activity">
    <reaction evidence="9 10">
        <text>nicotinate beta-D-ribonucleotide + ATP + H(+) = deamido-NAD(+) + diphosphate</text>
        <dbReference type="Rhea" id="RHEA:22860"/>
        <dbReference type="ChEBI" id="CHEBI:15378"/>
        <dbReference type="ChEBI" id="CHEBI:30616"/>
        <dbReference type="ChEBI" id="CHEBI:33019"/>
        <dbReference type="ChEBI" id="CHEBI:57502"/>
        <dbReference type="ChEBI" id="CHEBI:58437"/>
        <dbReference type="EC" id="2.7.7.18"/>
    </reaction>
</comment>
<comment type="function">
    <text evidence="1 10">Catalyzes the reversible adenylation of nicotinate mononucleotide (NaMN) to nicotinic acid adenine dinucleotide (NaAD).</text>
</comment>
<feature type="domain" description="Cytidyltransferase-like" evidence="11">
    <location>
        <begin position="7"/>
        <end position="167"/>
    </location>
</feature>
<evidence type="ECO:0000256" key="7">
    <source>
        <dbReference type="ARBA" id="ARBA00022840"/>
    </source>
</evidence>
<dbReference type="Pfam" id="PF01467">
    <property type="entry name" value="CTP_transf_like"/>
    <property type="match status" value="1"/>
</dbReference>
<name>A0A937XFH8_UNCW3</name>
<reference evidence="12" key="1">
    <citation type="submission" date="2019-03" db="EMBL/GenBank/DDBJ databases">
        <title>Lake Tanganyika Metagenome-Assembled Genomes (MAGs).</title>
        <authorList>
            <person name="Tran P."/>
        </authorList>
    </citation>
    <scope>NUCLEOTIDE SEQUENCE</scope>
    <source>
        <strain evidence="12">K_DeepCast_150m_m2_040</strain>
    </source>
</reference>
<dbReference type="PANTHER" id="PTHR39321:SF3">
    <property type="entry name" value="PHOSPHOPANTETHEINE ADENYLYLTRANSFERASE"/>
    <property type="match status" value="1"/>
</dbReference>
<comment type="pathway">
    <text evidence="2 10">Cofactor biosynthesis; NAD(+) biosynthesis; deamido-NAD(+) from nicotinate D-ribonucleotide: step 1/1.</text>
</comment>
<evidence type="ECO:0000256" key="8">
    <source>
        <dbReference type="ARBA" id="ARBA00023027"/>
    </source>
</evidence>
<evidence type="ECO:0000313" key="13">
    <source>
        <dbReference type="Proteomes" id="UP000779900"/>
    </source>
</evidence>
<protein>
    <recommendedName>
        <fullName evidence="10">Probable nicotinate-nucleotide adenylyltransferase</fullName>
        <ecNumber evidence="10">2.7.7.18</ecNumber>
    </recommendedName>
    <alternativeName>
        <fullName evidence="10">Deamido-NAD(+) diphosphorylase</fullName>
    </alternativeName>
    <alternativeName>
        <fullName evidence="10">Deamido-NAD(+) pyrophosphorylase</fullName>
    </alternativeName>
    <alternativeName>
        <fullName evidence="10">Nicotinate mononucleotide adenylyltransferase</fullName>
        <shortName evidence="10">NaMN adenylyltransferase</shortName>
    </alternativeName>
</protein>
<comment type="caution">
    <text evidence="12">The sequence shown here is derived from an EMBL/GenBank/DDBJ whole genome shotgun (WGS) entry which is preliminary data.</text>
</comment>
<evidence type="ECO:0000256" key="5">
    <source>
        <dbReference type="ARBA" id="ARBA00022695"/>
    </source>
</evidence>
<dbReference type="Proteomes" id="UP000779900">
    <property type="component" value="Unassembled WGS sequence"/>
</dbReference>
<dbReference type="EC" id="2.7.7.18" evidence="10"/>
<accession>A0A937XFH8</accession>
<keyword evidence="7 10" id="KW-0067">ATP-binding</keyword>
<evidence type="ECO:0000256" key="2">
    <source>
        <dbReference type="ARBA" id="ARBA00005019"/>
    </source>
</evidence>
<keyword evidence="4 10" id="KW-0808">Transferase</keyword>
<dbReference type="GO" id="GO:0004515">
    <property type="term" value="F:nicotinate-nucleotide adenylyltransferase activity"/>
    <property type="evidence" value="ECO:0007669"/>
    <property type="project" value="UniProtKB-UniRule"/>
</dbReference>
<dbReference type="InterPro" id="IPR004821">
    <property type="entry name" value="Cyt_trans-like"/>
</dbReference>
<evidence type="ECO:0000313" key="12">
    <source>
        <dbReference type="EMBL" id="MBM3330653.1"/>
    </source>
</evidence>
<gene>
    <name evidence="10 12" type="primary">nadD</name>
    <name evidence="12" type="ORF">FJY68_02225</name>
</gene>
<dbReference type="InterPro" id="IPR005248">
    <property type="entry name" value="NadD/NMNAT"/>
</dbReference>
<proteinExistence type="inferred from homology"/>
<evidence type="ECO:0000256" key="1">
    <source>
        <dbReference type="ARBA" id="ARBA00002324"/>
    </source>
</evidence>
<evidence type="ECO:0000256" key="3">
    <source>
        <dbReference type="ARBA" id="ARBA00022642"/>
    </source>
</evidence>
<comment type="similarity">
    <text evidence="10">Belongs to the NadD family.</text>
</comment>
<keyword evidence="6 10" id="KW-0547">Nucleotide-binding</keyword>
<evidence type="ECO:0000259" key="11">
    <source>
        <dbReference type="Pfam" id="PF01467"/>
    </source>
</evidence>
<dbReference type="PANTHER" id="PTHR39321">
    <property type="entry name" value="NICOTINATE-NUCLEOTIDE ADENYLYLTRANSFERASE-RELATED"/>
    <property type="match status" value="1"/>
</dbReference>
<dbReference type="GO" id="GO:0009435">
    <property type="term" value="P:NAD+ biosynthetic process"/>
    <property type="evidence" value="ECO:0007669"/>
    <property type="project" value="UniProtKB-UniRule"/>
</dbReference>
<dbReference type="Gene3D" id="3.40.50.620">
    <property type="entry name" value="HUPs"/>
    <property type="match status" value="1"/>
</dbReference>
<dbReference type="EMBL" id="VGIR01000007">
    <property type="protein sequence ID" value="MBM3330653.1"/>
    <property type="molecule type" value="Genomic_DNA"/>
</dbReference>
<dbReference type="GO" id="GO:0005524">
    <property type="term" value="F:ATP binding"/>
    <property type="evidence" value="ECO:0007669"/>
    <property type="project" value="UniProtKB-KW"/>
</dbReference>
<evidence type="ECO:0000256" key="4">
    <source>
        <dbReference type="ARBA" id="ARBA00022679"/>
    </source>
</evidence>
<evidence type="ECO:0000256" key="10">
    <source>
        <dbReference type="HAMAP-Rule" id="MF_00244"/>
    </source>
</evidence>
<evidence type="ECO:0000256" key="9">
    <source>
        <dbReference type="ARBA" id="ARBA00048721"/>
    </source>
</evidence>
<keyword evidence="3 10" id="KW-0662">Pyridine nucleotide biosynthesis</keyword>
<dbReference type="CDD" id="cd02165">
    <property type="entry name" value="NMNAT"/>
    <property type="match status" value="1"/>
</dbReference>
<dbReference type="AlphaFoldDB" id="A0A937XFH8"/>
<dbReference type="NCBIfam" id="TIGR00482">
    <property type="entry name" value="nicotinate (nicotinamide) nucleotide adenylyltransferase"/>
    <property type="match status" value="1"/>
</dbReference>
<organism evidence="12 13">
    <name type="scientific">candidate division WOR-3 bacterium</name>
    <dbReference type="NCBI Taxonomy" id="2052148"/>
    <lineage>
        <taxon>Bacteria</taxon>
        <taxon>Bacteria division WOR-3</taxon>
    </lineage>
</organism>
<dbReference type="NCBIfam" id="TIGR00125">
    <property type="entry name" value="cyt_tran_rel"/>
    <property type="match status" value="1"/>
</dbReference>
<keyword evidence="5 10" id="KW-0548">Nucleotidyltransferase</keyword>